<protein>
    <recommendedName>
        <fullName evidence="4">YknX-like barrel-sandwich hybrid domain-containing protein</fullName>
    </recommendedName>
</protein>
<keyword evidence="2 3" id="KW-0175">Coiled coil</keyword>
<dbReference type="InterPro" id="IPR058639">
    <property type="entry name" value="BSH_YknX-like"/>
</dbReference>
<dbReference type="EMBL" id="BARU01022325">
    <property type="protein sequence ID" value="GAH55533.1"/>
    <property type="molecule type" value="Genomic_DNA"/>
</dbReference>
<dbReference type="PANTHER" id="PTHR32347">
    <property type="entry name" value="EFFLUX SYSTEM COMPONENT YKNX-RELATED"/>
    <property type="match status" value="1"/>
</dbReference>
<organism evidence="5">
    <name type="scientific">marine sediment metagenome</name>
    <dbReference type="NCBI Taxonomy" id="412755"/>
    <lineage>
        <taxon>unclassified sequences</taxon>
        <taxon>metagenomes</taxon>
        <taxon>ecological metagenomes</taxon>
    </lineage>
</organism>
<feature type="non-terminal residue" evidence="5">
    <location>
        <position position="280"/>
    </location>
</feature>
<dbReference type="Gene3D" id="2.40.30.170">
    <property type="match status" value="1"/>
</dbReference>
<accession>X1ID85</accession>
<dbReference type="GO" id="GO:0030313">
    <property type="term" value="C:cell envelope"/>
    <property type="evidence" value="ECO:0007669"/>
    <property type="project" value="UniProtKB-SubCell"/>
</dbReference>
<dbReference type="Gene3D" id="1.10.287.470">
    <property type="entry name" value="Helix hairpin bin"/>
    <property type="match status" value="1"/>
</dbReference>
<dbReference type="SUPFAM" id="SSF111369">
    <property type="entry name" value="HlyD-like secretion proteins"/>
    <property type="match status" value="1"/>
</dbReference>
<name>X1ID85_9ZZZZ</name>
<evidence type="ECO:0000259" key="4">
    <source>
        <dbReference type="Pfam" id="PF25984"/>
    </source>
</evidence>
<evidence type="ECO:0000256" key="3">
    <source>
        <dbReference type="SAM" id="Coils"/>
    </source>
</evidence>
<dbReference type="Pfam" id="PF25984">
    <property type="entry name" value="BSH_YknX"/>
    <property type="match status" value="1"/>
</dbReference>
<evidence type="ECO:0000256" key="1">
    <source>
        <dbReference type="ARBA" id="ARBA00004196"/>
    </source>
</evidence>
<comment type="caution">
    <text evidence="5">The sequence shown here is derived from an EMBL/GenBank/DDBJ whole genome shotgun (WGS) entry which is preliminary data.</text>
</comment>
<dbReference type="Gene3D" id="2.40.50.100">
    <property type="match status" value="1"/>
</dbReference>
<feature type="non-terminal residue" evidence="5">
    <location>
        <position position="1"/>
    </location>
</feature>
<evidence type="ECO:0000313" key="5">
    <source>
        <dbReference type="EMBL" id="GAH55533.1"/>
    </source>
</evidence>
<dbReference type="InterPro" id="IPR050465">
    <property type="entry name" value="UPF0194_transport"/>
</dbReference>
<dbReference type="AlphaFoldDB" id="X1ID85"/>
<feature type="coiled-coil region" evidence="3">
    <location>
        <begin position="142"/>
        <end position="201"/>
    </location>
</feature>
<dbReference type="PANTHER" id="PTHR32347:SF23">
    <property type="entry name" value="BLL5650 PROTEIN"/>
    <property type="match status" value="1"/>
</dbReference>
<gene>
    <name evidence="5" type="ORF">S03H2_36394</name>
</gene>
<comment type="subcellular location">
    <subcellularLocation>
        <location evidence="1">Cell envelope</location>
    </subcellularLocation>
</comment>
<feature type="domain" description="YknX-like barrel-sandwich hybrid" evidence="4">
    <location>
        <begin position="41"/>
        <end position="211"/>
    </location>
</feature>
<proteinExistence type="predicted"/>
<sequence>KGVPKTAFVLRRNLETVLVQQGDLIVPVPASGIFVEKEKKLLASPASGTVEDIFVAPGTMVKKGDVVFRLTNSRLAEQTSAARVALEKASLDLKEAVLSEKIEAMAQSSRQKELERQLAIELRERDALRPLTERGIVSKLEMARADAKVAGLRSQIDEQADRVALAHDLGASRVAIKEEALKQAKDGLTLAQQKLDELKIRSSVDGPVQDVFVELGQSVAPGEKLALVSSSGDLIAALKIPQAKAPSIAHGNPATLYVHGKTVHGTVVRIDPKVRDDSVQ</sequence>
<evidence type="ECO:0000256" key="2">
    <source>
        <dbReference type="ARBA" id="ARBA00023054"/>
    </source>
</evidence>
<reference evidence="5" key="1">
    <citation type="journal article" date="2014" name="Front. Microbiol.">
        <title>High frequency of phylogenetically diverse reductive dehalogenase-homologous genes in deep subseafloor sedimentary metagenomes.</title>
        <authorList>
            <person name="Kawai M."/>
            <person name="Futagami T."/>
            <person name="Toyoda A."/>
            <person name="Takaki Y."/>
            <person name="Nishi S."/>
            <person name="Hori S."/>
            <person name="Arai W."/>
            <person name="Tsubouchi T."/>
            <person name="Morono Y."/>
            <person name="Uchiyama I."/>
            <person name="Ito T."/>
            <person name="Fujiyama A."/>
            <person name="Inagaki F."/>
            <person name="Takami H."/>
        </authorList>
    </citation>
    <scope>NUCLEOTIDE SEQUENCE</scope>
    <source>
        <strain evidence="5">Expedition CK06-06</strain>
    </source>
</reference>